<dbReference type="EMBL" id="ADLE01000007">
    <property type="protein sequence ID" value="EJZ65092.1"/>
    <property type="molecule type" value="Genomic_DNA"/>
</dbReference>
<feature type="transmembrane region" description="Helical" evidence="1">
    <location>
        <begin position="12"/>
        <end position="28"/>
    </location>
</feature>
<feature type="transmembrane region" description="Helical" evidence="1">
    <location>
        <begin position="88"/>
        <end position="110"/>
    </location>
</feature>
<keyword evidence="1" id="KW-0472">Membrane</keyword>
<name>K0X0V4_9BACT</name>
<proteinExistence type="predicted"/>
<feature type="transmembrane region" description="Helical" evidence="1">
    <location>
        <begin position="116"/>
        <end position="138"/>
    </location>
</feature>
<organism evidence="3 4">
    <name type="scientific">Barnesiella intestinihominis YIT 11860</name>
    <dbReference type="NCBI Taxonomy" id="742726"/>
    <lineage>
        <taxon>Bacteria</taxon>
        <taxon>Pseudomonadati</taxon>
        <taxon>Bacteroidota</taxon>
        <taxon>Bacteroidia</taxon>
        <taxon>Bacteroidales</taxon>
        <taxon>Barnesiellaceae</taxon>
        <taxon>Barnesiella</taxon>
    </lineage>
</organism>
<evidence type="ECO:0000313" key="4">
    <source>
        <dbReference type="Proteomes" id="UP000006044"/>
    </source>
</evidence>
<feature type="domain" description="DUF1648" evidence="2">
    <location>
        <begin position="30"/>
        <end position="58"/>
    </location>
</feature>
<accession>K0X0V4</accession>
<dbReference type="OrthoDB" id="9808690at2"/>
<evidence type="ECO:0000256" key="1">
    <source>
        <dbReference type="SAM" id="Phobius"/>
    </source>
</evidence>
<comment type="caution">
    <text evidence="3">The sequence shown here is derived from an EMBL/GenBank/DDBJ whole genome shotgun (WGS) entry which is preliminary data.</text>
</comment>
<keyword evidence="1" id="KW-1133">Transmembrane helix</keyword>
<evidence type="ECO:0000259" key="2">
    <source>
        <dbReference type="Pfam" id="PF07853"/>
    </source>
</evidence>
<dbReference type="STRING" id="742726.HMPREF9448_00822"/>
<protein>
    <recommendedName>
        <fullName evidence="2">DUF1648 domain-containing protein</fullName>
    </recommendedName>
</protein>
<dbReference type="InterPro" id="IPR012867">
    <property type="entry name" value="DUF1648"/>
</dbReference>
<sequence>MKKQIKEIPSILFLMISFGVAIRVMTGGKEEVPLHWNVRGEIDSWGDTWTIVLLPVIALALYGLLTLLQRRPQWYNYPCKITDKAGAYKLMSGMIGHIKNLVMLLFLYITLSVAQIIELSTCVLLLIALAIPFIIIVMSKKFERFS</sequence>
<dbReference type="Pfam" id="PF07853">
    <property type="entry name" value="DUF1648"/>
    <property type="match status" value="1"/>
</dbReference>
<reference evidence="3 4" key="1">
    <citation type="submission" date="2012-08" db="EMBL/GenBank/DDBJ databases">
        <title>The Genome Sequence of Barnesiella intestinihominis YIT 11860.</title>
        <authorList>
            <consortium name="The Broad Institute Genome Sequencing Platform"/>
            <person name="Earl A."/>
            <person name="Ward D."/>
            <person name="Feldgarden M."/>
            <person name="Gevers D."/>
            <person name="Morotomi M."/>
            <person name="Walker B."/>
            <person name="Young S.K."/>
            <person name="Zeng Q."/>
            <person name="Gargeya S."/>
            <person name="Fitzgerald M."/>
            <person name="Haas B."/>
            <person name="Abouelleil A."/>
            <person name="Alvarado L."/>
            <person name="Arachchi H.M."/>
            <person name="Berlin A.M."/>
            <person name="Chapman S.B."/>
            <person name="Goldberg J."/>
            <person name="Griggs A."/>
            <person name="Gujja S."/>
            <person name="Hansen M."/>
            <person name="Howarth C."/>
            <person name="Imamovic A."/>
            <person name="Larimer J."/>
            <person name="McCowen C."/>
            <person name="Montmayeur A."/>
            <person name="Murphy C."/>
            <person name="Neiman D."/>
            <person name="Pearson M."/>
            <person name="Priest M."/>
            <person name="Roberts A."/>
            <person name="Saif S."/>
            <person name="Shea T."/>
            <person name="Sisk P."/>
            <person name="Sykes S."/>
            <person name="Wortman J."/>
            <person name="Nusbaum C."/>
            <person name="Birren B."/>
        </authorList>
    </citation>
    <scope>NUCLEOTIDE SEQUENCE [LARGE SCALE GENOMIC DNA]</scope>
    <source>
        <strain evidence="3 4">YIT 11860</strain>
    </source>
</reference>
<dbReference type="Proteomes" id="UP000006044">
    <property type="component" value="Unassembled WGS sequence"/>
</dbReference>
<dbReference type="eggNOG" id="COG4194">
    <property type="taxonomic scope" value="Bacteria"/>
</dbReference>
<dbReference type="HOGENOM" id="CLU_120972_0_0_10"/>
<feature type="transmembrane region" description="Helical" evidence="1">
    <location>
        <begin position="48"/>
        <end position="68"/>
    </location>
</feature>
<keyword evidence="1" id="KW-0812">Transmembrane</keyword>
<dbReference type="AlphaFoldDB" id="K0X0V4"/>
<keyword evidence="4" id="KW-1185">Reference proteome</keyword>
<dbReference type="GeneID" id="77848135"/>
<evidence type="ECO:0000313" key="3">
    <source>
        <dbReference type="EMBL" id="EJZ65092.1"/>
    </source>
</evidence>
<dbReference type="RefSeq" id="WP_008861316.1">
    <property type="nucleotide sequence ID" value="NZ_JH815203.1"/>
</dbReference>
<gene>
    <name evidence="3" type="ORF">HMPREF9448_00822</name>
</gene>